<dbReference type="InterPro" id="IPR050860">
    <property type="entry name" value="FeoB_GTPase"/>
</dbReference>
<dbReference type="CDD" id="cd01879">
    <property type="entry name" value="FeoB"/>
    <property type="match status" value="1"/>
</dbReference>
<feature type="transmembrane region" description="Helical" evidence="17">
    <location>
        <begin position="590"/>
        <end position="608"/>
    </location>
</feature>
<comment type="subcellular location">
    <subcellularLocation>
        <location evidence="2">Cell inner membrane</location>
        <topology evidence="2">Multi-pass membrane protein</topology>
    </subcellularLocation>
    <subcellularLocation>
        <location evidence="17">Cell membrane</location>
        <topology evidence="17">Multi-pass membrane protein</topology>
    </subcellularLocation>
</comment>
<dbReference type="Gene3D" id="3.40.50.300">
    <property type="entry name" value="P-loop containing nucleotide triphosphate hydrolases"/>
    <property type="match status" value="1"/>
</dbReference>
<dbReference type="Pfam" id="PF02421">
    <property type="entry name" value="FeoB_N"/>
    <property type="match status" value="1"/>
</dbReference>
<dbReference type="InterPro" id="IPR011640">
    <property type="entry name" value="Fe2_transport_prot_B_C"/>
</dbReference>
<feature type="transmembrane region" description="Helical" evidence="17">
    <location>
        <begin position="312"/>
        <end position="335"/>
    </location>
</feature>
<feature type="binding site" evidence="16">
    <location>
        <position position="22"/>
    </location>
    <ligand>
        <name>Mg(2+)</name>
        <dbReference type="ChEBI" id="CHEBI:18420"/>
        <label>1</label>
    </ligand>
</feature>
<comment type="caution">
    <text evidence="19">The sequence shown here is derived from an EMBL/GenBank/DDBJ whole genome shotgun (WGS) entry which is preliminary data.</text>
</comment>
<feature type="transmembrane region" description="Helical" evidence="17">
    <location>
        <begin position="203"/>
        <end position="224"/>
    </location>
</feature>
<evidence type="ECO:0000256" key="12">
    <source>
        <dbReference type="ARBA" id="ARBA00023134"/>
    </source>
</evidence>
<organism evidence="19 20">
    <name type="scientific">Clostridium lentum</name>
    <dbReference type="NCBI Taxonomy" id="2763037"/>
    <lineage>
        <taxon>Bacteria</taxon>
        <taxon>Bacillati</taxon>
        <taxon>Bacillota</taxon>
        <taxon>Clostridia</taxon>
        <taxon>Eubacteriales</taxon>
        <taxon>Clostridiaceae</taxon>
        <taxon>Clostridium</taxon>
    </lineage>
</organism>
<dbReference type="Pfam" id="PF07664">
    <property type="entry name" value="FeoB_C"/>
    <property type="match status" value="1"/>
</dbReference>
<proteinExistence type="inferred from homology"/>
<feature type="transmembrane region" description="Helical" evidence="17">
    <location>
        <begin position="267"/>
        <end position="292"/>
    </location>
</feature>
<dbReference type="PRINTS" id="PR00326">
    <property type="entry name" value="GTP1OBG"/>
</dbReference>
<dbReference type="GO" id="GO:0046872">
    <property type="term" value="F:metal ion binding"/>
    <property type="evidence" value="ECO:0007669"/>
    <property type="project" value="UniProtKB-KW"/>
</dbReference>
<dbReference type="EMBL" id="JACOOQ010000005">
    <property type="protein sequence ID" value="MBC5639659.1"/>
    <property type="molecule type" value="Genomic_DNA"/>
</dbReference>
<evidence type="ECO:0000256" key="7">
    <source>
        <dbReference type="ARBA" id="ARBA00022692"/>
    </source>
</evidence>
<dbReference type="InterPro" id="IPR011642">
    <property type="entry name" value="Gate_dom"/>
</dbReference>
<evidence type="ECO:0000256" key="11">
    <source>
        <dbReference type="ARBA" id="ARBA00023065"/>
    </source>
</evidence>
<keyword evidence="16" id="KW-0479">Metal-binding</keyword>
<keyword evidence="7 17" id="KW-0812">Transmembrane</keyword>
<reference evidence="19" key="1">
    <citation type="submission" date="2020-08" db="EMBL/GenBank/DDBJ databases">
        <title>Genome public.</title>
        <authorList>
            <person name="Liu C."/>
            <person name="Sun Q."/>
        </authorList>
    </citation>
    <scope>NUCLEOTIDE SEQUENCE</scope>
    <source>
        <strain evidence="19">NSJ-42</strain>
    </source>
</reference>
<dbReference type="PROSITE" id="PS51711">
    <property type="entry name" value="G_FEOB"/>
    <property type="match status" value="1"/>
</dbReference>
<feature type="binding site" evidence="15">
    <location>
        <begin position="33"/>
        <end position="37"/>
    </location>
    <ligand>
        <name>GTP</name>
        <dbReference type="ChEBI" id="CHEBI:37565"/>
        <label>1</label>
    </ligand>
</feature>
<feature type="transmembrane region" description="Helical" evidence="17">
    <location>
        <begin position="527"/>
        <end position="547"/>
    </location>
</feature>
<feature type="transmembrane region" description="Helical" evidence="17">
    <location>
        <begin position="559"/>
        <end position="578"/>
    </location>
</feature>
<feature type="binding site" evidence="15">
    <location>
        <begin position="110"/>
        <end position="113"/>
    </location>
    <ligand>
        <name>GTP</name>
        <dbReference type="ChEBI" id="CHEBI:37565"/>
        <label>1</label>
    </ligand>
</feature>
<evidence type="ECO:0000256" key="15">
    <source>
        <dbReference type="PIRSR" id="PIRSR603373-1"/>
    </source>
</evidence>
<keyword evidence="9 17" id="KW-1133">Transmembrane helix</keyword>
<name>A0A8I0A587_9CLOT</name>
<feature type="binding site" evidence="16">
    <location>
        <position position="19"/>
    </location>
    <ligand>
        <name>Mg(2+)</name>
        <dbReference type="ChEBI" id="CHEBI:18420"/>
        <label>2</label>
    </ligand>
</feature>
<evidence type="ECO:0000313" key="19">
    <source>
        <dbReference type="EMBL" id="MBC5639659.1"/>
    </source>
</evidence>
<dbReference type="GO" id="GO:0015093">
    <property type="term" value="F:ferrous iron transmembrane transporter activity"/>
    <property type="evidence" value="ECO:0007669"/>
    <property type="project" value="UniProtKB-UniRule"/>
</dbReference>
<feature type="binding site" evidence="15">
    <location>
        <begin position="50"/>
        <end position="53"/>
    </location>
    <ligand>
        <name>GTP</name>
        <dbReference type="ChEBI" id="CHEBI:37565"/>
        <label>1</label>
    </ligand>
</feature>
<evidence type="ECO:0000256" key="5">
    <source>
        <dbReference type="ARBA" id="ARBA00022496"/>
    </source>
</evidence>
<evidence type="ECO:0000256" key="8">
    <source>
        <dbReference type="ARBA" id="ARBA00022741"/>
    </source>
</evidence>
<dbReference type="PANTHER" id="PTHR43185:SF1">
    <property type="entry name" value="FE(2+) TRANSPORTER FEOB"/>
    <property type="match status" value="1"/>
</dbReference>
<dbReference type="Pfam" id="PF07670">
    <property type="entry name" value="Gate"/>
    <property type="match status" value="2"/>
</dbReference>
<evidence type="ECO:0000256" key="14">
    <source>
        <dbReference type="NCBIfam" id="TIGR00437"/>
    </source>
</evidence>
<feature type="domain" description="FeoB-type G" evidence="18">
    <location>
        <begin position="1"/>
        <end position="159"/>
    </location>
</feature>
<keyword evidence="3 17" id="KW-0813">Transport</keyword>
<feature type="transmembrane region" description="Helical" evidence="17">
    <location>
        <begin position="469"/>
        <end position="487"/>
    </location>
</feature>
<keyword evidence="20" id="KW-1185">Reference proteome</keyword>
<dbReference type="InterPro" id="IPR003373">
    <property type="entry name" value="Fe2_transport_prot-B"/>
</dbReference>
<evidence type="ECO:0000256" key="4">
    <source>
        <dbReference type="ARBA" id="ARBA00022475"/>
    </source>
</evidence>
<keyword evidence="12 15" id="KW-0342">GTP-binding</keyword>
<evidence type="ECO:0000256" key="1">
    <source>
        <dbReference type="ARBA" id="ARBA00003926"/>
    </source>
</evidence>
<feature type="binding site" evidence="15">
    <location>
        <begin position="8"/>
        <end position="15"/>
    </location>
    <ligand>
        <name>GTP</name>
        <dbReference type="ChEBI" id="CHEBI:37565"/>
        <label>1</label>
    </ligand>
</feature>
<keyword evidence="6" id="KW-0997">Cell inner membrane</keyword>
<keyword evidence="5 17" id="KW-0410">Iron transport</keyword>
<keyword evidence="16" id="KW-0460">Magnesium</keyword>
<sequence>MKTVALLGNPNVGKTTLFNLLTGSNQKVGNWSGVTIDKKEGFFDDIKIVDLPGIYAMDTYSNEEIVSKNFLLNEDVDIILNIVDASNIDRNLYLTTQLKQFNKPIVLAVNMIDVAEKKGIFIDFNILSSLLDVTIVPIQASKGLGISEIKATLKNLEALKCTNKINSFSSEKETYKYIETILSKSQKNIKPKTSKRNDKLDSLLLNPWLAYPIFFMILALMFQVTFSWIGQPLSDLLGVLVDDYFTPFVANSISSFNPWFQSLILDGIIAGVGGIIVLLPIILSLFTCITILEDSGYMARVAFLMDKIMRKIGLSGKAFIPMIMGFGCSVPAIMNARTLESEKDRKLTALLVPLMSCNARLPVYSIFALVFFPKHIGIVVASLYFLGIIMAFVIGLIFNKTIFKNDEEPFLIELPEYKAPSFKNLSNQLLEKTKSFLTKAGTLIFAMSIVLWFLSNFNIHGLCDVNDSILASIGSFIAPIFKPLGFGNWQSSVSLLTGLLAKESVVASMSVIFSGDLYAVLPLHFTALSAFSFMVFVLLYTPCISVIGTMKKEFGNKMCAFSVIYQVLLAWIASFAVYNIGSLIIYNKSYIEIFITALLLISAIFILYRSSKNNSCKNCKGSCDSCNIKLEK</sequence>
<evidence type="ECO:0000256" key="6">
    <source>
        <dbReference type="ARBA" id="ARBA00022519"/>
    </source>
</evidence>
<dbReference type="FunFam" id="3.40.50.300:FF:000426">
    <property type="entry name" value="Ferrous iron transport protein B"/>
    <property type="match status" value="1"/>
</dbReference>
<dbReference type="InterPro" id="IPR030389">
    <property type="entry name" value="G_FEOB_dom"/>
</dbReference>
<dbReference type="InterPro" id="IPR027417">
    <property type="entry name" value="P-loop_NTPase"/>
</dbReference>
<keyword evidence="8 15" id="KW-0547">Nucleotide-binding</keyword>
<evidence type="ECO:0000256" key="10">
    <source>
        <dbReference type="ARBA" id="ARBA00023004"/>
    </source>
</evidence>
<evidence type="ECO:0000256" key="17">
    <source>
        <dbReference type="RuleBase" id="RU362098"/>
    </source>
</evidence>
<evidence type="ECO:0000256" key="2">
    <source>
        <dbReference type="ARBA" id="ARBA00004429"/>
    </source>
</evidence>
<dbReference type="AlphaFoldDB" id="A0A8I0A587"/>
<evidence type="ECO:0000256" key="3">
    <source>
        <dbReference type="ARBA" id="ARBA00022448"/>
    </source>
</evidence>
<keyword evidence="13 17" id="KW-0472">Membrane</keyword>
<comment type="function">
    <text evidence="1 17">Probable transporter of a GTP-driven Fe(2+) uptake system.</text>
</comment>
<feature type="transmembrane region" description="Helical" evidence="17">
    <location>
        <begin position="436"/>
        <end position="457"/>
    </location>
</feature>
<dbReference type="PANTHER" id="PTHR43185">
    <property type="entry name" value="FERROUS IRON TRANSPORT PROTEIN B"/>
    <property type="match status" value="1"/>
</dbReference>
<dbReference type="GO" id="GO:0005886">
    <property type="term" value="C:plasma membrane"/>
    <property type="evidence" value="ECO:0007669"/>
    <property type="project" value="UniProtKB-SubCell"/>
</dbReference>
<dbReference type="RefSeq" id="WP_186834814.1">
    <property type="nucleotide sequence ID" value="NZ_JACOOQ010000005.1"/>
</dbReference>
<dbReference type="Proteomes" id="UP000662088">
    <property type="component" value="Unassembled WGS sequence"/>
</dbReference>
<accession>A0A8I0A587</accession>
<evidence type="ECO:0000259" key="18">
    <source>
        <dbReference type="PROSITE" id="PS51711"/>
    </source>
</evidence>
<keyword evidence="10 17" id="KW-0408">Iron</keyword>
<feature type="transmembrane region" description="Helical" evidence="17">
    <location>
        <begin position="378"/>
        <end position="398"/>
    </location>
</feature>
<protein>
    <recommendedName>
        <fullName evidence="14 17">Ferrous iron transport protein B</fullName>
    </recommendedName>
</protein>
<dbReference type="SUPFAM" id="SSF52540">
    <property type="entry name" value="P-loop containing nucleoside triphosphate hydrolases"/>
    <property type="match status" value="1"/>
</dbReference>
<keyword evidence="4" id="KW-1003">Cell membrane</keyword>
<feature type="transmembrane region" description="Helical" evidence="17">
    <location>
        <begin position="347"/>
        <end position="372"/>
    </location>
</feature>
<gene>
    <name evidence="19" type="primary">feoB</name>
    <name evidence="19" type="ORF">H8R92_04280</name>
</gene>
<comment type="similarity">
    <text evidence="17">Belongs to the TRAFAC class TrmE-Era-EngA-EngB-Septin-like GTPase superfamily. FeoB GTPase (TC 9.A.8) family.</text>
</comment>
<feature type="binding site" evidence="16">
    <location>
        <position position="23"/>
    </location>
    <ligand>
        <name>Mg(2+)</name>
        <dbReference type="ChEBI" id="CHEBI:18420"/>
        <label>2</label>
    </ligand>
</feature>
<evidence type="ECO:0000256" key="13">
    <source>
        <dbReference type="ARBA" id="ARBA00023136"/>
    </source>
</evidence>
<evidence type="ECO:0000256" key="16">
    <source>
        <dbReference type="PIRSR" id="PIRSR603373-2"/>
    </source>
</evidence>
<dbReference type="NCBIfam" id="TIGR00437">
    <property type="entry name" value="feoB"/>
    <property type="match status" value="1"/>
</dbReference>
<keyword evidence="11" id="KW-0406">Ion transport</keyword>
<dbReference type="InterPro" id="IPR006073">
    <property type="entry name" value="GTP-bd"/>
</dbReference>
<evidence type="ECO:0000313" key="20">
    <source>
        <dbReference type="Proteomes" id="UP000662088"/>
    </source>
</evidence>
<evidence type="ECO:0000256" key="9">
    <source>
        <dbReference type="ARBA" id="ARBA00022989"/>
    </source>
</evidence>
<dbReference type="GO" id="GO:0005525">
    <property type="term" value="F:GTP binding"/>
    <property type="evidence" value="ECO:0007669"/>
    <property type="project" value="UniProtKB-KW"/>
</dbReference>